<dbReference type="EMBL" id="LR796919">
    <property type="protein sequence ID" value="CAB4173751.1"/>
    <property type="molecule type" value="Genomic_DNA"/>
</dbReference>
<evidence type="ECO:0000313" key="2">
    <source>
        <dbReference type="EMBL" id="CAB4185003.1"/>
    </source>
</evidence>
<proteinExistence type="predicted"/>
<sequence>MATGERYSNGLLEGFLNGRAQLAMGYIHDHLKGTAVLTKRELAAWQDAVAHASDALSEYQENGDSEKVKELTGLMMDATDKAISLRNA</sequence>
<accession>A0A6J5PWF4</accession>
<protein>
    <submittedName>
        <fullName evidence="1">Uncharacterized protein</fullName>
    </submittedName>
</protein>
<dbReference type="EMBL" id="LR798428">
    <property type="protein sequence ID" value="CAB5231550.1"/>
    <property type="molecule type" value="Genomic_DNA"/>
</dbReference>
<evidence type="ECO:0000313" key="1">
    <source>
        <dbReference type="EMBL" id="CAB4173751.1"/>
    </source>
</evidence>
<organism evidence="1">
    <name type="scientific">uncultured Caudovirales phage</name>
    <dbReference type="NCBI Taxonomy" id="2100421"/>
    <lineage>
        <taxon>Viruses</taxon>
        <taxon>Duplodnaviria</taxon>
        <taxon>Heunggongvirae</taxon>
        <taxon>Uroviricota</taxon>
        <taxon>Caudoviricetes</taxon>
        <taxon>Peduoviridae</taxon>
        <taxon>Maltschvirus</taxon>
        <taxon>Maltschvirus maltsch</taxon>
    </lineage>
</organism>
<gene>
    <name evidence="2" type="ORF">UFOVP1131_117</name>
    <name evidence="3" type="ORF">UFOVP1245_69</name>
    <name evidence="4" type="ORF">UFOVP1582_109</name>
    <name evidence="1" type="ORF">UFOVP966_8</name>
</gene>
<dbReference type="EMBL" id="LR797071">
    <property type="protein sequence ID" value="CAB4185003.1"/>
    <property type="molecule type" value="Genomic_DNA"/>
</dbReference>
<reference evidence="1" key="1">
    <citation type="submission" date="2020-05" db="EMBL/GenBank/DDBJ databases">
        <authorList>
            <person name="Chiriac C."/>
            <person name="Salcher M."/>
            <person name="Ghai R."/>
            <person name="Kavagutti S V."/>
        </authorList>
    </citation>
    <scope>NUCLEOTIDE SEQUENCE</scope>
</reference>
<dbReference type="EMBL" id="LR797185">
    <property type="protein sequence ID" value="CAB4192720.1"/>
    <property type="molecule type" value="Genomic_DNA"/>
</dbReference>
<evidence type="ECO:0000313" key="3">
    <source>
        <dbReference type="EMBL" id="CAB4192720.1"/>
    </source>
</evidence>
<evidence type="ECO:0000313" key="4">
    <source>
        <dbReference type="EMBL" id="CAB5231550.1"/>
    </source>
</evidence>
<name>A0A6J5PWF4_9CAUD</name>